<dbReference type="GO" id="GO:0007165">
    <property type="term" value="P:signal transduction"/>
    <property type="evidence" value="ECO:0007669"/>
    <property type="project" value="InterPro"/>
</dbReference>
<proteinExistence type="predicted"/>
<name>A0A0W0S659_9GAMM</name>
<comment type="function">
    <text evidence="3">Involved in the transmission of sensory signals from the chemoreceptors to the flagellar motors. CheA is autophosphorylated; it can transfer its phosphate group to either CheB or CheY.</text>
</comment>
<dbReference type="PROSITE" id="PS50851">
    <property type="entry name" value="CHEW"/>
    <property type="match status" value="1"/>
</dbReference>
<keyword evidence="8" id="KW-1185">Reference proteome</keyword>
<dbReference type="InterPro" id="IPR002545">
    <property type="entry name" value="CheW-lke_dom"/>
</dbReference>
<dbReference type="InterPro" id="IPR051315">
    <property type="entry name" value="Bact_Chemotaxis_CheA"/>
</dbReference>
<reference evidence="5 7" key="1">
    <citation type="submission" date="2015-11" db="EMBL/GenBank/DDBJ databases">
        <title>Genomic analysis of 38 Legionella species identifies large and diverse effector repertoires.</title>
        <authorList>
            <person name="Burstein D."/>
            <person name="Amaro F."/>
            <person name="Zusman T."/>
            <person name="Lifshitz Z."/>
            <person name="Cohen O."/>
            <person name="Gilbert J.A."/>
            <person name="Pupko T."/>
            <person name="Shuman H.A."/>
            <person name="Segal G."/>
        </authorList>
    </citation>
    <scope>NUCLEOTIDE SEQUENCE [LARGE SCALE GENOMIC DNA]</scope>
    <source>
        <strain evidence="5 7">ORW</strain>
    </source>
</reference>
<evidence type="ECO:0000313" key="6">
    <source>
        <dbReference type="EMBL" id="VEB35611.1"/>
    </source>
</evidence>
<dbReference type="EMBL" id="LNXW01000013">
    <property type="protein sequence ID" value="KTC78794.1"/>
    <property type="molecule type" value="Genomic_DNA"/>
</dbReference>
<organism evidence="5 7">
    <name type="scientific">Legionella cherrii</name>
    <dbReference type="NCBI Taxonomy" id="28084"/>
    <lineage>
        <taxon>Bacteria</taxon>
        <taxon>Pseudomonadati</taxon>
        <taxon>Pseudomonadota</taxon>
        <taxon>Gammaproteobacteria</taxon>
        <taxon>Legionellales</taxon>
        <taxon>Legionellaceae</taxon>
        <taxon>Legionella</taxon>
    </lineage>
</organism>
<dbReference type="Proteomes" id="UP000277577">
    <property type="component" value="Chromosome"/>
</dbReference>
<comment type="catalytic activity">
    <reaction evidence="1">
        <text>ATP + protein L-histidine = ADP + protein N-phospho-L-histidine.</text>
        <dbReference type="EC" id="2.7.13.3"/>
    </reaction>
</comment>
<dbReference type="GO" id="GO:0004673">
    <property type="term" value="F:protein histidine kinase activity"/>
    <property type="evidence" value="ECO:0007669"/>
    <property type="project" value="UniProtKB-EC"/>
</dbReference>
<evidence type="ECO:0000259" key="4">
    <source>
        <dbReference type="PROSITE" id="PS50851"/>
    </source>
</evidence>
<dbReference type="AlphaFoldDB" id="A0A0W0S659"/>
<dbReference type="PANTHER" id="PTHR43395:SF10">
    <property type="entry name" value="CHEMOTAXIS PROTEIN CHEA"/>
    <property type="match status" value="1"/>
</dbReference>
<dbReference type="GO" id="GO:0006935">
    <property type="term" value="P:chemotaxis"/>
    <property type="evidence" value="ECO:0007669"/>
    <property type="project" value="InterPro"/>
</dbReference>
<dbReference type="EMBL" id="LR134173">
    <property type="protein sequence ID" value="VEB35611.1"/>
    <property type="molecule type" value="Genomic_DNA"/>
</dbReference>
<accession>A0A0W0S659</accession>
<dbReference type="Proteomes" id="UP000054921">
    <property type="component" value="Unassembled WGS sequence"/>
</dbReference>
<dbReference type="Gene3D" id="2.30.30.40">
    <property type="entry name" value="SH3 Domains"/>
    <property type="match status" value="1"/>
</dbReference>
<evidence type="ECO:0000313" key="8">
    <source>
        <dbReference type="Proteomes" id="UP000277577"/>
    </source>
</evidence>
<dbReference type="PANTHER" id="PTHR43395">
    <property type="entry name" value="SENSOR HISTIDINE KINASE CHEA"/>
    <property type="match status" value="1"/>
</dbReference>
<dbReference type="Pfam" id="PF01584">
    <property type="entry name" value="CheW"/>
    <property type="match status" value="1"/>
</dbReference>
<evidence type="ECO:0000256" key="1">
    <source>
        <dbReference type="ARBA" id="ARBA00000085"/>
    </source>
</evidence>
<dbReference type="EC" id="2.7.13.3" evidence="2"/>
<evidence type="ECO:0000313" key="5">
    <source>
        <dbReference type="EMBL" id="KTC78794.1"/>
    </source>
</evidence>
<reference evidence="6 8" key="2">
    <citation type="submission" date="2018-12" db="EMBL/GenBank/DDBJ databases">
        <authorList>
            <consortium name="Pathogen Informatics"/>
        </authorList>
    </citation>
    <scope>NUCLEOTIDE SEQUENCE [LARGE SCALE GENOMIC DNA]</scope>
    <source>
        <strain evidence="6 8">NCTC11976</strain>
    </source>
</reference>
<gene>
    <name evidence="5" type="ORF">Lche_0814</name>
    <name evidence="6" type="ORF">NCTC11976_01446</name>
</gene>
<evidence type="ECO:0000256" key="2">
    <source>
        <dbReference type="ARBA" id="ARBA00012438"/>
    </source>
</evidence>
<feature type="domain" description="CheW-like" evidence="4">
    <location>
        <begin position="1"/>
        <end position="92"/>
    </location>
</feature>
<dbReference type="InterPro" id="IPR036061">
    <property type="entry name" value="CheW-like_dom_sf"/>
</dbReference>
<protein>
    <recommendedName>
        <fullName evidence="2">histidine kinase</fullName>
        <ecNumber evidence="2">2.7.13.3</ecNumber>
    </recommendedName>
</protein>
<evidence type="ECO:0000256" key="3">
    <source>
        <dbReference type="ARBA" id="ARBA00035100"/>
    </source>
</evidence>
<dbReference type="SUPFAM" id="SSF50341">
    <property type="entry name" value="CheW-like"/>
    <property type="match status" value="1"/>
</dbReference>
<evidence type="ECO:0000313" key="7">
    <source>
        <dbReference type="Proteomes" id="UP000054921"/>
    </source>
</evidence>
<sequence>MYEQINVPLLRLSVLFKKKVTPEEHQFIVVLRKEEELLGLVVDALLSTEEIITQPINPIIRGSKLFSGAALLGSGDTIFIMDVEELFLCLKQKHTG</sequence>
<dbReference type="PATRIC" id="fig|28084.5.peg.877"/>
<dbReference type="STRING" id="28084.Lche_0814"/>